<dbReference type="InterPro" id="IPR000819">
    <property type="entry name" value="Peptidase_M17_C"/>
</dbReference>
<keyword evidence="5" id="KW-0464">Manganese</keyword>
<dbReference type="Pfam" id="PF00883">
    <property type="entry name" value="Peptidase_M17"/>
    <property type="match status" value="1"/>
</dbReference>
<comment type="similarity">
    <text evidence="1">Belongs to the peptidase M17 family.</text>
</comment>
<keyword evidence="3" id="KW-0645">Protease</keyword>
<dbReference type="Gene3D" id="3.40.220.10">
    <property type="entry name" value="Leucine Aminopeptidase, subunit E, domain 1"/>
    <property type="match status" value="1"/>
</dbReference>
<feature type="domain" description="Cytosol aminopeptidase" evidence="6">
    <location>
        <begin position="302"/>
        <end position="309"/>
    </location>
</feature>
<dbReference type="RefSeq" id="WP_105736647.1">
    <property type="nucleotide sequence ID" value="NZ_PVBT01000007.1"/>
</dbReference>
<dbReference type="SUPFAM" id="SSF52949">
    <property type="entry name" value="Macro domain-like"/>
    <property type="match status" value="1"/>
</dbReference>
<evidence type="ECO:0000256" key="1">
    <source>
        <dbReference type="ARBA" id="ARBA00009528"/>
    </source>
</evidence>
<dbReference type="PROSITE" id="PS00631">
    <property type="entry name" value="CYTOSOL_AP"/>
    <property type="match status" value="1"/>
</dbReference>
<dbReference type="GO" id="GO:0030145">
    <property type="term" value="F:manganese ion binding"/>
    <property type="evidence" value="ECO:0007669"/>
    <property type="project" value="InterPro"/>
</dbReference>
<evidence type="ECO:0000259" key="6">
    <source>
        <dbReference type="PROSITE" id="PS00631"/>
    </source>
</evidence>
<dbReference type="GO" id="GO:0005737">
    <property type="term" value="C:cytoplasm"/>
    <property type="evidence" value="ECO:0007669"/>
    <property type="project" value="InterPro"/>
</dbReference>
<dbReference type="OrthoDB" id="9809354at2"/>
<evidence type="ECO:0000256" key="4">
    <source>
        <dbReference type="ARBA" id="ARBA00022801"/>
    </source>
</evidence>
<proteinExistence type="inferred from homology"/>
<sequence length="457" mass="48356">MPAEITKQKSSDSKPVWFVPKGGLEALVLDPAALAWAEANGFEGQAGRLLIVPGEKGGIAGALLGTGKDDNPLATGKLAQALPKGAWHLAGPVSAPDLAALGFLLGGYKFTRYTKKDDANVTLTLPEGADKADVKRQARAVTLARDLINTPTNDMGPEALEAAVRALGDEHKAAVSVIKGDALLKKNFPMIHAVGRAGSEEPRLIDLQWGKKDAPKVTLVGKGVCFDTGGLDIKPASSMLLMKKDMGGAANVLALAGIIMDAKLPVRLRVLIPAVENSISANAFRPSDILTSRKGITVEIGNTDAEGRLVLADALALADEEEPEILIDMATLTGAARVALGPDVPPFYSTDDGFAADVAKASEAVADPVWRMPLWQPYEARLSSRVADINNVTTDGFAGSVTAALFLKRFVEKTRVWGHFDIYGWNPVEKPHSPVGGEAQAIRALYHVLKMRFPAGK</sequence>
<dbReference type="PRINTS" id="PR00481">
    <property type="entry name" value="LAMNOPPTDASE"/>
</dbReference>
<keyword evidence="4" id="KW-0378">Hydrolase</keyword>
<dbReference type="AlphaFoldDB" id="A0A2S9JCM3"/>
<dbReference type="Gene3D" id="3.40.630.10">
    <property type="entry name" value="Zn peptidases"/>
    <property type="match status" value="1"/>
</dbReference>
<evidence type="ECO:0000313" key="8">
    <source>
        <dbReference type="Proteomes" id="UP000238563"/>
    </source>
</evidence>
<dbReference type="SUPFAM" id="SSF53187">
    <property type="entry name" value="Zn-dependent exopeptidases"/>
    <property type="match status" value="1"/>
</dbReference>
<dbReference type="InterPro" id="IPR048816">
    <property type="entry name" value="Peptidase_M17_N_1"/>
</dbReference>
<keyword evidence="2 7" id="KW-0031">Aminopeptidase</keyword>
<organism evidence="7 8">
    <name type="scientific">Phyllobacterium myrsinacearum</name>
    <dbReference type="NCBI Taxonomy" id="28101"/>
    <lineage>
        <taxon>Bacteria</taxon>
        <taxon>Pseudomonadati</taxon>
        <taxon>Pseudomonadota</taxon>
        <taxon>Alphaproteobacteria</taxon>
        <taxon>Hyphomicrobiales</taxon>
        <taxon>Phyllobacteriaceae</taxon>
        <taxon>Phyllobacterium</taxon>
    </lineage>
</organism>
<dbReference type="GO" id="GO:0006508">
    <property type="term" value="P:proteolysis"/>
    <property type="evidence" value="ECO:0007669"/>
    <property type="project" value="UniProtKB-KW"/>
</dbReference>
<name>A0A2S9JCM3_9HYPH</name>
<dbReference type="GO" id="GO:0070006">
    <property type="term" value="F:metalloaminopeptidase activity"/>
    <property type="evidence" value="ECO:0007669"/>
    <property type="project" value="InterPro"/>
</dbReference>
<dbReference type="CDD" id="cd00433">
    <property type="entry name" value="Peptidase_M17"/>
    <property type="match status" value="1"/>
</dbReference>
<dbReference type="EMBL" id="PVBT01000007">
    <property type="protein sequence ID" value="PRD50569.1"/>
    <property type="molecule type" value="Genomic_DNA"/>
</dbReference>
<dbReference type="InterPro" id="IPR011356">
    <property type="entry name" value="Leucine_aapep/pepB"/>
</dbReference>
<dbReference type="PANTHER" id="PTHR11963:SF20">
    <property type="entry name" value="PEPTIDASE B"/>
    <property type="match status" value="1"/>
</dbReference>
<accession>A0A2S9JCM3</accession>
<gene>
    <name evidence="7" type="ORF">C5750_21750</name>
</gene>
<keyword evidence="8" id="KW-1185">Reference proteome</keyword>
<dbReference type="InterPro" id="IPR043472">
    <property type="entry name" value="Macro_dom-like"/>
</dbReference>
<dbReference type="Proteomes" id="UP000238563">
    <property type="component" value="Unassembled WGS sequence"/>
</dbReference>
<evidence type="ECO:0000256" key="5">
    <source>
        <dbReference type="ARBA" id="ARBA00023211"/>
    </source>
</evidence>
<evidence type="ECO:0000256" key="2">
    <source>
        <dbReference type="ARBA" id="ARBA00022438"/>
    </source>
</evidence>
<dbReference type="Pfam" id="PF21337">
    <property type="entry name" value="Peptidase_M17_N_1"/>
    <property type="match status" value="1"/>
</dbReference>
<dbReference type="PANTHER" id="PTHR11963">
    <property type="entry name" value="LEUCINE AMINOPEPTIDASE-RELATED"/>
    <property type="match status" value="1"/>
</dbReference>
<evidence type="ECO:0000256" key="3">
    <source>
        <dbReference type="ARBA" id="ARBA00022670"/>
    </source>
</evidence>
<comment type="caution">
    <text evidence="7">The sequence shown here is derived from an EMBL/GenBank/DDBJ whole genome shotgun (WGS) entry which is preliminary data.</text>
</comment>
<evidence type="ECO:0000313" key="7">
    <source>
        <dbReference type="EMBL" id="PRD50569.1"/>
    </source>
</evidence>
<protein>
    <submittedName>
        <fullName evidence="7">Leucyl aminopeptidase</fullName>
    </submittedName>
</protein>
<reference evidence="7 8" key="1">
    <citation type="submission" date="2018-02" db="EMBL/GenBank/DDBJ databases">
        <title>The draft genome of Phyllobacterium myrsinacearum DSM5892.</title>
        <authorList>
            <person name="Li L."/>
            <person name="Liu L."/>
            <person name="Zhang X."/>
            <person name="Wang T."/>
        </authorList>
    </citation>
    <scope>NUCLEOTIDE SEQUENCE [LARGE SCALE GENOMIC DNA]</scope>
    <source>
        <strain evidence="7 8">DSM 5892</strain>
    </source>
</reference>